<accession>A0A4Y6PTL2</accession>
<protein>
    <submittedName>
        <fullName evidence="2">Uncharacterized protein</fullName>
    </submittedName>
</protein>
<keyword evidence="3" id="KW-1185">Reference proteome</keyword>
<gene>
    <name evidence="2" type="ORF">FIV42_13030</name>
</gene>
<evidence type="ECO:0000313" key="3">
    <source>
        <dbReference type="Proteomes" id="UP000315995"/>
    </source>
</evidence>
<organism evidence="2 3">
    <name type="scientific">Persicimonas caeni</name>
    <dbReference type="NCBI Taxonomy" id="2292766"/>
    <lineage>
        <taxon>Bacteria</taxon>
        <taxon>Deltaproteobacteria</taxon>
        <taxon>Bradymonadales</taxon>
        <taxon>Bradymonadaceae</taxon>
        <taxon>Persicimonas</taxon>
    </lineage>
</organism>
<name>A0A4Y6PTL2_PERCE</name>
<dbReference type="EMBL" id="CP041186">
    <property type="protein sequence ID" value="QDG51638.1"/>
    <property type="molecule type" value="Genomic_DNA"/>
</dbReference>
<proteinExistence type="predicted"/>
<dbReference type="AlphaFoldDB" id="A0A4Y6PTL2"/>
<dbReference type="Proteomes" id="UP000315995">
    <property type="component" value="Chromosome"/>
</dbReference>
<sequence length="230" mass="25653">MDWKDFLPGRKPREDISEPFAADAFDVEHPALLTDNSVLSAAAVAARVLEILAFRGGTRIKPSAAEKLRRLVWRALPKSAANLCDDEASRVLRWLTEGEAYELDTGAHTDTPEVDIMFDADIESRISVAQFALDEGYDLELEYLDARENIWPRIRCTPIELLSADADSNADADAEEAEPALLVDSDFGEFDIPIHHIRWLMPVSSHRHRRAEGTKKPAGKLLSFPTGEDD</sequence>
<evidence type="ECO:0000256" key="1">
    <source>
        <dbReference type="SAM" id="MobiDB-lite"/>
    </source>
</evidence>
<feature type="region of interest" description="Disordered" evidence="1">
    <location>
        <begin position="208"/>
        <end position="230"/>
    </location>
</feature>
<reference evidence="2 3" key="1">
    <citation type="submission" date="2019-06" db="EMBL/GenBank/DDBJ databases">
        <title>Persicimonas caeni gen. nov., sp. nov., a predatory bacterium isolated from solar saltern.</title>
        <authorList>
            <person name="Wang S."/>
        </authorList>
    </citation>
    <scope>NUCLEOTIDE SEQUENCE [LARGE SCALE GENOMIC DNA]</scope>
    <source>
        <strain evidence="2 3">YN101</strain>
    </source>
</reference>
<evidence type="ECO:0000313" key="2">
    <source>
        <dbReference type="EMBL" id="QDG51638.1"/>
    </source>
</evidence>
<dbReference type="RefSeq" id="WP_141198118.1">
    <property type="nucleotide sequence ID" value="NZ_CP041186.1"/>
</dbReference>
<accession>A0A5B8YAY7</accession>